<proteinExistence type="predicted"/>
<accession>A0A6A3XJZ7</accession>
<protein>
    <submittedName>
        <fullName evidence="3">Uncharacterized protein</fullName>
    </submittedName>
</protein>
<feature type="region of interest" description="Disordered" evidence="2">
    <location>
        <begin position="260"/>
        <end position="285"/>
    </location>
</feature>
<comment type="caution">
    <text evidence="3">The sequence shown here is derived from an EMBL/GenBank/DDBJ whole genome shotgun (WGS) entry which is preliminary data.</text>
</comment>
<evidence type="ECO:0000313" key="4">
    <source>
        <dbReference type="Proteomes" id="UP000440367"/>
    </source>
</evidence>
<reference evidence="3 4" key="1">
    <citation type="submission" date="2018-08" db="EMBL/GenBank/DDBJ databases">
        <title>Genomic investigation of the strawberry pathogen Phytophthora fragariae indicates pathogenicity is determined by transcriptional variation in three key races.</title>
        <authorList>
            <person name="Adams T.M."/>
            <person name="Armitage A.D."/>
            <person name="Sobczyk M.K."/>
            <person name="Bates H.J."/>
            <person name="Dunwell J.M."/>
            <person name="Nellist C.F."/>
            <person name="Harrison R.J."/>
        </authorList>
    </citation>
    <scope>NUCLEOTIDE SEQUENCE [LARGE SCALE GENOMIC DNA]</scope>
    <source>
        <strain evidence="3 4">BC-1</strain>
    </source>
</reference>
<dbReference type="Proteomes" id="UP000440367">
    <property type="component" value="Unassembled WGS sequence"/>
</dbReference>
<keyword evidence="1" id="KW-0233">DNA recombination</keyword>
<dbReference type="InterPro" id="IPR011010">
    <property type="entry name" value="DNA_brk_join_enz"/>
</dbReference>
<dbReference type="AlphaFoldDB" id="A0A6A3XJZ7"/>
<dbReference type="Gene3D" id="1.10.443.10">
    <property type="entry name" value="Intergrase catalytic core"/>
    <property type="match status" value="1"/>
</dbReference>
<dbReference type="EMBL" id="QXGD01001570">
    <property type="protein sequence ID" value="KAE9203351.1"/>
    <property type="molecule type" value="Genomic_DNA"/>
</dbReference>
<dbReference type="GO" id="GO:0015074">
    <property type="term" value="P:DNA integration"/>
    <property type="evidence" value="ECO:0007669"/>
    <property type="project" value="InterPro"/>
</dbReference>
<dbReference type="SUPFAM" id="SSF56349">
    <property type="entry name" value="DNA breaking-rejoining enzymes"/>
    <property type="match status" value="1"/>
</dbReference>
<evidence type="ECO:0000313" key="3">
    <source>
        <dbReference type="EMBL" id="KAE9203351.1"/>
    </source>
</evidence>
<organism evidence="3 4">
    <name type="scientific">Phytophthora fragariae</name>
    <dbReference type="NCBI Taxonomy" id="53985"/>
    <lineage>
        <taxon>Eukaryota</taxon>
        <taxon>Sar</taxon>
        <taxon>Stramenopiles</taxon>
        <taxon>Oomycota</taxon>
        <taxon>Peronosporomycetes</taxon>
        <taxon>Peronosporales</taxon>
        <taxon>Peronosporaceae</taxon>
        <taxon>Phytophthora</taxon>
    </lineage>
</organism>
<name>A0A6A3XJZ7_9STRA</name>
<evidence type="ECO:0000256" key="2">
    <source>
        <dbReference type="SAM" id="MobiDB-lite"/>
    </source>
</evidence>
<sequence length="661" mass="73067">MSLQDLAPENTKRAQATAVNVFTAFLASENVTHEFIRATLLANASGSVLVKLLDGFAMHLAFARGRSGDLRKRNTVMSYYRNVKNWLLEDFPQHRHIVEQRLLKMGRILERHCLKRQQGGMVTKPPACTKSDLRSLIDGLYFDASSAKEYQDAALLSIMWYALGRASDLAFIQKRNLSVGSGNVLFLRLIRAKTSEEQGLSLIPDKTSFITCPLHAIAMALAMQTFPVSSVLDLDHLSGLNVGDEAPATEATPLTDALVYCSDGDEPTNGTPEATSPRRKSTPLKMQGYVNRVLKAASARQAGAGVSTGLSSHSFRRGGAQHANADASLSPQWIFDRGSWNMTATNKAFAYVFNTTNEDRKVSKVLSDWKSNDNPTIPSAATFDSATTTKIRRLGRMLFASSLDLGDASLIVDDQVADLLVASLIQHFPEVNERYPMSPYTSRMRMCLFPLQVSMPELLGWSVELKRQAIIAQLVEANKAQSERIAELEKRVPVGGAVALQAGSTPDTITDRTDLSLALDTPIKLTKPRVRAASKAAAATWFEWYTKTPRIWEVCDDRQYKSQSKQIVAFMKLILPLGFSLDLTTGEYADRVMQAGNTAQKNMHEFLQARDIKRKFGSGLLQQLRALHRDGALDELITRYRESLALGQIADPAPETTKECF</sequence>
<dbReference type="GO" id="GO:0003677">
    <property type="term" value="F:DNA binding"/>
    <property type="evidence" value="ECO:0007669"/>
    <property type="project" value="InterPro"/>
</dbReference>
<gene>
    <name evidence="3" type="ORF">PF002_g20954</name>
</gene>
<dbReference type="GO" id="GO:0006310">
    <property type="term" value="P:DNA recombination"/>
    <property type="evidence" value="ECO:0007669"/>
    <property type="project" value="UniProtKB-KW"/>
</dbReference>
<evidence type="ECO:0000256" key="1">
    <source>
        <dbReference type="ARBA" id="ARBA00023172"/>
    </source>
</evidence>
<dbReference type="InterPro" id="IPR013762">
    <property type="entry name" value="Integrase-like_cat_sf"/>
</dbReference>